<dbReference type="AlphaFoldDB" id="A0A830HY25"/>
<dbReference type="Proteomes" id="UP000660262">
    <property type="component" value="Unassembled WGS sequence"/>
</dbReference>
<organism evidence="2 3">
    <name type="scientific">Pycnococcus provasolii</name>
    <dbReference type="NCBI Taxonomy" id="41880"/>
    <lineage>
        <taxon>Eukaryota</taxon>
        <taxon>Viridiplantae</taxon>
        <taxon>Chlorophyta</taxon>
        <taxon>Pseudoscourfieldiophyceae</taxon>
        <taxon>Pseudoscourfieldiales</taxon>
        <taxon>Pycnococcaceae</taxon>
        <taxon>Pycnococcus</taxon>
    </lineage>
</organism>
<evidence type="ECO:0000256" key="1">
    <source>
        <dbReference type="SAM" id="MobiDB-lite"/>
    </source>
</evidence>
<feature type="region of interest" description="Disordered" evidence="1">
    <location>
        <begin position="97"/>
        <end position="121"/>
    </location>
</feature>
<gene>
    <name evidence="2" type="ORF">PPROV_001064500</name>
</gene>
<comment type="caution">
    <text evidence="2">The sequence shown here is derived from an EMBL/GenBank/DDBJ whole genome shotgun (WGS) entry which is preliminary data.</text>
</comment>
<sequence length="355" mass="41322">MVHGRWRDPRSVKHYLVQSIPTLVGLVAGIGRPPDLSDDNVDADKPTDVATDDDLSHRVPTRVPPVRLRESALLCRRMRSGADDVATCRYVEVEMSRKSGQGSAPLPNQIPPSPRGDASERAQEACADSGDISFAAHSMLGMVQFCSKLHSERIRVYAKRRMLRLWRRISRLRTLTSISGAIYRQSLLSRTIDAFFLCISRKRRMRKCERIVLRAVRRVHGRLCRRAIAAWHSYMRQRNSLRNRLRGWYLINAAWETWIKMWSESTIAACVHDRLLRLRAQQTCVAWRVITDLRMRFAVVRWKHLYRHMHLALLRWYRACLRHSMLPSARHRLLRESFDLWIVAVACSKESLLIL</sequence>
<dbReference type="EMBL" id="BNJQ01000037">
    <property type="protein sequence ID" value="GHP11918.1"/>
    <property type="molecule type" value="Genomic_DNA"/>
</dbReference>
<evidence type="ECO:0000313" key="2">
    <source>
        <dbReference type="EMBL" id="GHP11918.1"/>
    </source>
</evidence>
<reference evidence="2" key="1">
    <citation type="submission" date="2020-10" db="EMBL/GenBank/DDBJ databases">
        <title>Unveiling of a novel bifunctional photoreceptor, Dualchrome1, isolated from a cosmopolitan green alga.</title>
        <authorList>
            <person name="Suzuki S."/>
            <person name="Kawachi M."/>
        </authorList>
    </citation>
    <scope>NUCLEOTIDE SEQUENCE</scope>
    <source>
        <strain evidence="2">NIES 2893</strain>
    </source>
</reference>
<accession>A0A830HY25</accession>
<name>A0A830HY25_9CHLO</name>
<keyword evidence="3" id="KW-1185">Reference proteome</keyword>
<evidence type="ECO:0000313" key="3">
    <source>
        <dbReference type="Proteomes" id="UP000660262"/>
    </source>
</evidence>
<proteinExistence type="predicted"/>
<evidence type="ECO:0008006" key="4">
    <source>
        <dbReference type="Google" id="ProtNLM"/>
    </source>
</evidence>
<feature type="region of interest" description="Disordered" evidence="1">
    <location>
        <begin position="34"/>
        <end position="57"/>
    </location>
</feature>
<protein>
    <recommendedName>
        <fullName evidence="4">Sfi1 spindle body domain-containing protein</fullName>
    </recommendedName>
</protein>